<dbReference type="EMBL" id="AUZX01008001">
    <property type="protein sequence ID" value="EQD57173.1"/>
    <property type="molecule type" value="Genomic_DNA"/>
</dbReference>
<feature type="transmembrane region" description="Helical" evidence="1">
    <location>
        <begin position="77"/>
        <end position="97"/>
    </location>
</feature>
<reference evidence="2" key="1">
    <citation type="submission" date="2013-08" db="EMBL/GenBank/DDBJ databases">
        <authorList>
            <person name="Mendez C."/>
            <person name="Richter M."/>
            <person name="Ferrer M."/>
            <person name="Sanchez J."/>
        </authorList>
    </citation>
    <scope>NUCLEOTIDE SEQUENCE</scope>
</reference>
<comment type="caution">
    <text evidence="2">The sequence shown here is derived from an EMBL/GenBank/DDBJ whole genome shotgun (WGS) entry which is preliminary data.</text>
</comment>
<dbReference type="AlphaFoldDB" id="T1AL15"/>
<organism evidence="2">
    <name type="scientific">mine drainage metagenome</name>
    <dbReference type="NCBI Taxonomy" id="410659"/>
    <lineage>
        <taxon>unclassified sequences</taxon>
        <taxon>metagenomes</taxon>
        <taxon>ecological metagenomes</taxon>
    </lineage>
</organism>
<sequence>MNGALLGSQNFRLSAMISMVIWIIYYIGAIGLAIIFRSLDTVVIGWAFGIFAGVIIELFAIIHIMSKYETTGYKKNYNAIFAFSLPVLFSSLISYGAGYADRFVVTGLTSLS</sequence>
<evidence type="ECO:0000256" key="1">
    <source>
        <dbReference type="SAM" id="Phobius"/>
    </source>
</evidence>
<gene>
    <name evidence="2" type="ORF">B1A_11205</name>
</gene>
<protein>
    <submittedName>
        <fullName evidence="2">O-antigen and teichoic acid export protein</fullName>
    </submittedName>
</protein>
<feature type="transmembrane region" description="Helical" evidence="1">
    <location>
        <begin position="12"/>
        <end position="36"/>
    </location>
</feature>
<keyword evidence="1" id="KW-0812">Transmembrane</keyword>
<feature type="transmembrane region" description="Helical" evidence="1">
    <location>
        <begin position="42"/>
        <end position="65"/>
    </location>
</feature>
<accession>T1AL15</accession>
<feature type="non-terminal residue" evidence="2">
    <location>
        <position position="112"/>
    </location>
</feature>
<reference evidence="2" key="2">
    <citation type="journal article" date="2014" name="ISME J.">
        <title>Microbial stratification in low pH oxic and suboxic macroscopic growths along an acid mine drainage.</title>
        <authorList>
            <person name="Mendez-Garcia C."/>
            <person name="Mesa V."/>
            <person name="Sprenger R.R."/>
            <person name="Richter M."/>
            <person name="Diez M.S."/>
            <person name="Solano J."/>
            <person name="Bargiela R."/>
            <person name="Golyshina O.V."/>
            <person name="Manteca A."/>
            <person name="Ramos J.L."/>
            <person name="Gallego J.R."/>
            <person name="Llorente I."/>
            <person name="Martins Dos Santos V.A."/>
            <person name="Jensen O.N."/>
            <person name="Pelaez A.I."/>
            <person name="Sanchez J."/>
            <person name="Ferrer M."/>
        </authorList>
    </citation>
    <scope>NUCLEOTIDE SEQUENCE</scope>
</reference>
<keyword evidence="1" id="KW-1133">Transmembrane helix</keyword>
<keyword evidence="1" id="KW-0472">Membrane</keyword>
<proteinExistence type="predicted"/>
<evidence type="ECO:0000313" key="2">
    <source>
        <dbReference type="EMBL" id="EQD57173.1"/>
    </source>
</evidence>
<name>T1AL15_9ZZZZ</name>